<proteinExistence type="predicted"/>
<organism evidence="2 3">
    <name type="scientific">Natronomonas salsuginis</name>
    <dbReference type="NCBI Taxonomy" id="2217661"/>
    <lineage>
        <taxon>Archaea</taxon>
        <taxon>Methanobacteriati</taxon>
        <taxon>Methanobacteriota</taxon>
        <taxon>Stenosarchaea group</taxon>
        <taxon>Halobacteria</taxon>
        <taxon>Halobacteriales</taxon>
        <taxon>Natronomonadaceae</taxon>
        <taxon>Natronomonas</taxon>
    </lineage>
</organism>
<dbReference type="AlphaFoldDB" id="A0A4U5JI03"/>
<feature type="transmembrane region" description="Helical" evidence="1">
    <location>
        <begin position="24"/>
        <end position="45"/>
    </location>
</feature>
<keyword evidence="1" id="KW-0812">Transmembrane</keyword>
<comment type="caution">
    <text evidence="2">The sequence shown here is derived from an EMBL/GenBank/DDBJ whole genome shotgun (WGS) entry which is preliminary data.</text>
</comment>
<dbReference type="Proteomes" id="UP000308037">
    <property type="component" value="Unassembled WGS sequence"/>
</dbReference>
<keyword evidence="1" id="KW-1133">Transmembrane helix</keyword>
<evidence type="ECO:0000313" key="3">
    <source>
        <dbReference type="Proteomes" id="UP000308037"/>
    </source>
</evidence>
<sequence>MGLFAPIVTADVSAEIVYPDPHLVVLLFLFGFCLLYVLVIVADALSRSREGVADATEWSSDRG</sequence>
<reference evidence="2 3" key="1">
    <citation type="submission" date="2019-04" db="EMBL/GenBank/DDBJ databases">
        <title>Natronomonas sp. F20-122 a newhaloarchaeon isolated from a saline saltern of Isla Bacuta, Huelva, Spain.</title>
        <authorList>
            <person name="Duran-Viseras A."/>
            <person name="Sanchez-Porro C."/>
            <person name="Ventosa A."/>
        </authorList>
    </citation>
    <scope>NUCLEOTIDE SEQUENCE [LARGE SCALE GENOMIC DNA]</scope>
    <source>
        <strain evidence="2 3">F20-122</strain>
    </source>
</reference>
<protein>
    <submittedName>
        <fullName evidence="2">Uncharacterized protein</fullName>
    </submittedName>
</protein>
<dbReference type="EMBL" id="QKNX01000001">
    <property type="protein sequence ID" value="TKR27648.1"/>
    <property type="molecule type" value="Genomic_DNA"/>
</dbReference>
<keyword evidence="1" id="KW-0472">Membrane</keyword>
<keyword evidence="3" id="KW-1185">Reference proteome</keyword>
<accession>A0A4U5JI03</accession>
<evidence type="ECO:0000256" key="1">
    <source>
        <dbReference type="SAM" id="Phobius"/>
    </source>
</evidence>
<gene>
    <name evidence="2" type="ORF">DM868_00720</name>
</gene>
<evidence type="ECO:0000313" key="2">
    <source>
        <dbReference type="EMBL" id="TKR27648.1"/>
    </source>
</evidence>
<dbReference type="RefSeq" id="WP_137274949.1">
    <property type="nucleotide sequence ID" value="NZ_QKNX01000001.1"/>
</dbReference>
<name>A0A4U5JI03_9EURY</name>